<sequence>MVLVASRGQDTAALLAAGAEDAVAGIVADADVRGAGLASTLDRYAQLPGAAKLRGVRHDLRHDGDPGECSGPETIRGLRTLAERGLTFDLAVRTEQMPYAAKLAAAVEETLFVLDHMGEPSPDGFAAWREALAPLAAQPHVVAKLTWPVDWTVAVARPFFEHAVAAFGDERLMWGSRGPEGDARAAFALADELLDEFAPTGRRRILGGTAAEVYGLE</sequence>
<dbReference type="InterPro" id="IPR006680">
    <property type="entry name" value="Amidohydro-rel"/>
</dbReference>
<evidence type="ECO:0000259" key="2">
    <source>
        <dbReference type="Pfam" id="PF04909"/>
    </source>
</evidence>
<keyword evidence="4" id="KW-1185">Reference proteome</keyword>
<accession>A0A9W6SPH2</accession>
<protein>
    <recommendedName>
        <fullName evidence="2">Amidohydrolase-related domain-containing protein</fullName>
    </recommendedName>
</protein>
<feature type="domain" description="Amidohydrolase-related" evidence="2">
    <location>
        <begin position="8"/>
        <end position="216"/>
    </location>
</feature>
<evidence type="ECO:0000313" key="3">
    <source>
        <dbReference type="EMBL" id="GLZ79786.1"/>
    </source>
</evidence>
<evidence type="ECO:0000256" key="1">
    <source>
        <dbReference type="ARBA" id="ARBA00038310"/>
    </source>
</evidence>
<proteinExistence type="inferred from homology"/>
<reference evidence="3" key="1">
    <citation type="submission" date="2023-03" db="EMBL/GenBank/DDBJ databases">
        <title>Actinorhabdospora filicis NBRC 111898.</title>
        <authorList>
            <person name="Ichikawa N."/>
            <person name="Sato H."/>
            <person name="Tonouchi N."/>
        </authorList>
    </citation>
    <scope>NUCLEOTIDE SEQUENCE</scope>
    <source>
        <strain evidence="3">NBRC 111898</strain>
    </source>
</reference>
<evidence type="ECO:0000313" key="4">
    <source>
        <dbReference type="Proteomes" id="UP001165079"/>
    </source>
</evidence>
<dbReference type="InterPro" id="IPR052350">
    <property type="entry name" value="Metallo-dep_Lactonases"/>
</dbReference>
<dbReference type="InterPro" id="IPR032466">
    <property type="entry name" value="Metal_Hydrolase"/>
</dbReference>
<dbReference type="AlphaFoldDB" id="A0A9W6SPH2"/>
<gene>
    <name evidence="3" type="ORF">Afil01_45930</name>
</gene>
<dbReference type="EMBL" id="BSTX01000003">
    <property type="protein sequence ID" value="GLZ79786.1"/>
    <property type="molecule type" value="Genomic_DNA"/>
</dbReference>
<dbReference type="SUPFAM" id="SSF51556">
    <property type="entry name" value="Metallo-dependent hydrolases"/>
    <property type="match status" value="1"/>
</dbReference>
<dbReference type="Pfam" id="PF04909">
    <property type="entry name" value="Amidohydro_2"/>
    <property type="match status" value="1"/>
</dbReference>
<organism evidence="3 4">
    <name type="scientific">Actinorhabdospora filicis</name>
    <dbReference type="NCBI Taxonomy" id="1785913"/>
    <lineage>
        <taxon>Bacteria</taxon>
        <taxon>Bacillati</taxon>
        <taxon>Actinomycetota</taxon>
        <taxon>Actinomycetes</taxon>
        <taxon>Micromonosporales</taxon>
        <taxon>Micromonosporaceae</taxon>
        <taxon>Actinorhabdospora</taxon>
    </lineage>
</organism>
<name>A0A9W6SPH2_9ACTN</name>
<dbReference type="GO" id="GO:0016787">
    <property type="term" value="F:hydrolase activity"/>
    <property type="evidence" value="ECO:0007669"/>
    <property type="project" value="InterPro"/>
</dbReference>
<dbReference type="Proteomes" id="UP001165079">
    <property type="component" value="Unassembled WGS sequence"/>
</dbReference>
<dbReference type="PANTHER" id="PTHR43569:SF2">
    <property type="entry name" value="AMIDOHYDROLASE-RELATED DOMAIN-CONTAINING PROTEIN"/>
    <property type="match status" value="1"/>
</dbReference>
<comment type="similarity">
    <text evidence="1">Belongs to the metallo-dependent hydrolases superfamily.</text>
</comment>
<dbReference type="PANTHER" id="PTHR43569">
    <property type="entry name" value="AMIDOHYDROLASE"/>
    <property type="match status" value="1"/>
</dbReference>
<comment type="caution">
    <text evidence="3">The sequence shown here is derived from an EMBL/GenBank/DDBJ whole genome shotgun (WGS) entry which is preliminary data.</text>
</comment>
<dbReference type="Gene3D" id="3.20.20.140">
    <property type="entry name" value="Metal-dependent hydrolases"/>
    <property type="match status" value="1"/>
</dbReference>